<dbReference type="InterPro" id="IPR016024">
    <property type="entry name" value="ARM-type_fold"/>
</dbReference>
<protein>
    <recommendedName>
        <fullName evidence="3">DUF2428 domain-containing protein</fullName>
    </recommendedName>
</protein>
<accession>A0ABD2MXQ6</accession>
<dbReference type="SUPFAM" id="SSF48371">
    <property type="entry name" value="ARM repeat"/>
    <property type="match status" value="1"/>
</dbReference>
<evidence type="ECO:0008006" key="3">
    <source>
        <dbReference type="Google" id="ProtNLM"/>
    </source>
</evidence>
<organism evidence="1 2">
    <name type="scientific">Cryptolaemus montrouzieri</name>
    <dbReference type="NCBI Taxonomy" id="559131"/>
    <lineage>
        <taxon>Eukaryota</taxon>
        <taxon>Metazoa</taxon>
        <taxon>Ecdysozoa</taxon>
        <taxon>Arthropoda</taxon>
        <taxon>Hexapoda</taxon>
        <taxon>Insecta</taxon>
        <taxon>Pterygota</taxon>
        <taxon>Neoptera</taxon>
        <taxon>Endopterygota</taxon>
        <taxon>Coleoptera</taxon>
        <taxon>Polyphaga</taxon>
        <taxon>Cucujiformia</taxon>
        <taxon>Coccinelloidea</taxon>
        <taxon>Coccinellidae</taxon>
        <taxon>Scymninae</taxon>
        <taxon>Scymnini</taxon>
        <taxon>Cryptolaemus</taxon>
    </lineage>
</organism>
<comment type="caution">
    <text evidence="1">The sequence shown here is derived from an EMBL/GenBank/DDBJ whole genome shotgun (WGS) entry which is preliminary data.</text>
</comment>
<dbReference type="AlphaFoldDB" id="A0ABD2MXQ6"/>
<reference evidence="1 2" key="1">
    <citation type="journal article" date="2021" name="BMC Biol.">
        <title>Horizontally acquired antibacterial genes associated with adaptive radiation of ladybird beetles.</title>
        <authorList>
            <person name="Li H.S."/>
            <person name="Tang X.F."/>
            <person name="Huang Y.H."/>
            <person name="Xu Z.Y."/>
            <person name="Chen M.L."/>
            <person name="Du X.Y."/>
            <person name="Qiu B.Y."/>
            <person name="Chen P.T."/>
            <person name="Zhang W."/>
            <person name="Slipinski A."/>
            <person name="Escalona H.E."/>
            <person name="Waterhouse R.M."/>
            <person name="Zwick A."/>
            <person name="Pang H."/>
        </authorList>
    </citation>
    <scope>NUCLEOTIDE SEQUENCE [LARGE SCALE GENOMIC DNA]</scope>
    <source>
        <strain evidence="1">SYSU2018</strain>
    </source>
</reference>
<evidence type="ECO:0000313" key="1">
    <source>
        <dbReference type="EMBL" id="KAL3271135.1"/>
    </source>
</evidence>
<sequence length="356" mass="41109">MSNDLDEIVLVKYQQHFTDKIIHTLLHLKICDDNIKDIFEMLQNLSVLITAHEIGVCKSCSCGSLGLSMLNFMVDAVEQNLQEGLSTKTRKVVEYLFCGIIQLLGQTITDWKKYSRQVLNQLIILIDKSNIRKLVTDALNMVTVISEKLENSRCCRMRKIKHQFFEELLDSIVNLNNLRNSKMRKHPSMRALLHAICKGSGKRQKFYVQTAISQLLAKTEETSLNCAVHTITLECLEILMAEPSFHPFTFDNAEKIIKFGLKSFGSKIWTIKNAAIQLTNTIITRFFGVQQTDSVRLRSFQEFCVLFPELTDYFYDVLSKPMLDEKSIIVLQYISASEVLYYEHLDKRIEIKIKDF</sequence>
<dbReference type="EMBL" id="JABFTP020000042">
    <property type="protein sequence ID" value="KAL3271135.1"/>
    <property type="molecule type" value="Genomic_DNA"/>
</dbReference>
<keyword evidence="2" id="KW-1185">Reference proteome</keyword>
<evidence type="ECO:0000313" key="2">
    <source>
        <dbReference type="Proteomes" id="UP001516400"/>
    </source>
</evidence>
<gene>
    <name evidence="1" type="ORF">HHI36_021632</name>
</gene>
<dbReference type="Proteomes" id="UP001516400">
    <property type="component" value="Unassembled WGS sequence"/>
</dbReference>
<name>A0ABD2MXQ6_9CUCU</name>
<proteinExistence type="predicted"/>